<sequence>MGTKSIRHIVEANVASFLAAETGLTGVAIYTGDSVDLNVLPKAIVLCDSAKTPGDLPEGAGNYSCSVRVTLFSNADDTTLADHRARCAALAGAMQNLAGLKAVFVTSADATLYDVTPLSEDEGTDERSFATLFAFDLLAVLPA</sequence>
<name>A0A6J5RK10_9CAUD</name>
<proteinExistence type="predicted"/>
<accession>A0A6J5RK10</accession>
<gene>
    <name evidence="1" type="ORF">UFOVP1233_1</name>
</gene>
<organism evidence="1">
    <name type="scientific">uncultured Caudovirales phage</name>
    <dbReference type="NCBI Taxonomy" id="2100421"/>
    <lineage>
        <taxon>Viruses</taxon>
        <taxon>Duplodnaviria</taxon>
        <taxon>Heunggongvirae</taxon>
        <taxon>Uroviricota</taxon>
        <taxon>Caudoviricetes</taxon>
        <taxon>Peduoviridae</taxon>
        <taxon>Maltschvirus</taxon>
        <taxon>Maltschvirus maltsch</taxon>
    </lineage>
</organism>
<protein>
    <recommendedName>
        <fullName evidence="2">Tail completion protein</fullName>
    </recommendedName>
</protein>
<reference evidence="1" key="1">
    <citation type="submission" date="2020-05" db="EMBL/GenBank/DDBJ databases">
        <authorList>
            <person name="Chiriac C."/>
            <person name="Salcher M."/>
            <person name="Ghai R."/>
            <person name="Kavagutti S V."/>
        </authorList>
    </citation>
    <scope>NUCLEOTIDE SEQUENCE</scope>
</reference>
<evidence type="ECO:0008006" key="2">
    <source>
        <dbReference type="Google" id="ProtNLM"/>
    </source>
</evidence>
<dbReference type="EMBL" id="LR797187">
    <property type="protein sequence ID" value="CAB4192084.1"/>
    <property type="molecule type" value="Genomic_DNA"/>
</dbReference>
<evidence type="ECO:0000313" key="1">
    <source>
        <dbReference type="EMBL" id="CAB4192084.1"/>
    </source>
</evidence>